<feature type="region of interest" description="Disordered" evidence="1">
    <location>
        <begin position="140"/>
        <end position="163"/>
    </location>
</feature>
<feature type="compositionally biased region" description="Polar residues" evidence="1">
    <location>
        <begin position="50"/>
        <end position="69"/>
    </location>
</feature>
<accession>A0A0F9LVI0</accession>
<proteinExistence type="predicted"/>
<evidence type="ECO:0000256" key="1">
    <source>
        <dbReference type="SAM" id="MobiDB-lite"/>
    </source>
</evidence>
<feature type="region of interest" description="Disordered" evidence="1">
    <location>
        <begin position="49"/>
        <end position="77"/>
    </location>
</feature>
<comment type="caution">
    <text evidence="2">The sequence shown here is derived from an EMBL/GenBank/DDBJ whole genome shotgun (WGS) entry which is preliminary data.</text>
</comment>
<protein>
    <submittedName>
        <fullName evidence="2">Uncharacterized protein</fullName>
    </submittedName>
</protein>
<reference evidence="2" key="1">
    <citation type="journal article" date="2015" name="Nature">
        <title>Complex archaea that bridge the gap between prokaryotes and eukaryotes.</title>
        <authorList>
            <person name="Spang A."/>
            <person name="Saw J.H."/>
            <person name="Jorgensen S.L."/>
            <person name="Zaremba-Niedzwiedzka K."/>
            <person name="Martijn J."/>
            <person name="Lind A.E."/>
            <person name="van Eijk R."/>
            <person name="Schleper C."/>
            <person name="Guy L."/>
            <person name="Ettema T.J."/>
        </authorList>
    </citation>
    <scope>NUCLEOTIDE SEQUENCE</scope>
</reference>
<dbReference type="AlphaFoldDB" id="A0A0F9LVI0"/>
<dbReference type="EMBL" id="LAZR01005749">
    <property type="protein sequence ID" value="KKM97418.1"/>
    <property type="molecule type" value="Genomic_DNA"/>
</dbReference>
<sequence>MVETRKELVFALFDEGKRPSDPEVKALGLKSKTTYNYYQQWKKTSIEPEVTTSTEQKGTTPAKGSTTPSRAGVPTTPVTVGKITITPENWGFTQYGAILVLDTYNKAKKDIDYSGTIGEFLCDICEFYRRILNYKEVEYDEGRGGTEEDGAEGARPVGQLTED</sequence>
<organism evidence="2">
    <name type="scientific">marine sediment metagenome</name>
    <dbReference type="NCBI Taxonomy" id="412755"/>
    <lineage>
        <taxon>unclassified sequences</taxon>
        <taxon>metagenomes</taxon>
        <taxon>ecological metagenomes</taxon>
    </lineage>
</organism>
<name>A0A0F9LVI0_9ZZZZ</name>
<evidence type="ECO:0000313" key="2">
    <source>
        <dbReference type="EMBL" id="KKM97418.1"/>
    </source>
</evidence>
<gene>
    <name evidence="2" type="ORF">LCGC14_1168220</name>
</gene>